<keyword evidence="2 5" id="KW-0812">Transmembrane</keyword>
<accession>A0A0F4YW06</accession>
<feature type="transmembrane region" description="Helical" evidence="5">
    <location>
        <begin position="343"/>
        <end position="364"/>
    </location>
</feature>
<dbReference type="PANTHER" id="PTHR23501">
    <property type="entry name" value="MAJOR FACILITATOR SUPERFAMILY"/>
    <property type="match status" value="1"/>
</dbReference>
<dbReference type="InterPro" id="IPR036259">
    <property type="entry name" value="MFS_trans_sf"/>
</dbReference>
<keyword evidence="3 5" id="KW-1133">Transmembrane helix</keyword>
<dbReference type="PROSITE" id="PS00216">
    <property type="entry name" value="SUGAR_TRANSPORT_1"/>
    <property type="match status" value="1"/>
</dbReference>
<dbReference type="RefSeq" id="XP_013328643.1">
    <property type="nucleotide sequence ID" value="XM_013473189.1"/>
</dbReference>
<proteinExistence type="predicted"/>
<evidence type="ECO:0000256" key="2">
    <source>
        <dbReference type="ARBA" id="ARBA00022692"/>
    </source>
</evidence>
<gene>
    <name evidence="7" type="ORF">T310_3921</name>
</gene>
<dbReference type="EMBL" id="LASV01000160">
    <property type="protein sequence ID" value="KKA22031.1"/>
    <property type="molecule type" value="Genomic_DNA"/>
</dbReference>
<dbReference type="GO" id="GO:0005886">
    <property type="term" value="C:plasma membrane"/>
    <property type="evidence" value="ECO:0007669"/>
    <property type="project" value="TreeGrafter"/>
</dbReference>
<evidence type="ECO:0000256" key="5">
    <source>
        <dbReference type="SAM" id="Phobius"/>
    </source>
</evidence>
<dbReference type="AlphaFoldDB" id="A0A0F4YW06"/>
<evidence type="ECO:0000313" key="7">
    <source>
        <dbReference type="EMBL" id="KKA22031.1"/>
    </source>
</evidence>
<comment type="subcellular location">
    <subcellularLocation>
        <location evidence="1">Membrane</location>
        <topology evidence="1">Multi-pass membrane protein</topology>
    </subcellularLocation>
</comment>
<feature type="transmembrane region" description="Helical" evidence="5">
    <location>
        <begin position="431"/>
        <end position="456"/>
    </location>
</feature>
<feature type="transmembrane region" description="Helical" evidence="5">
    <location>
        <begin position="199"/>
        <end position="219"/>
    </location>
</feature>
<feature type="transmembrane region" description="Helical" evidence="5">
    <location>
        <begin position="396"/>
        <end position="419"/>
    </location>
</feature>
<feature type="transmembrane region" description="Helical" evidence="5">
    <location>
        <begin position="269"/>
        <end position="287"/>
    </location>
</feature>
<feature type="transmembrane region" description="Helical" evidence="5">
    <location>
        <begin position="308"/>
        <end position="331"/>
    </location>
</feature>
<feature type="transmembrane region" description="Helical" evidence="5">
    <location>
        <begin position="240"/>
        <end position="263"/>
    </location>
</feature>
<feature type="transmembrane region" description="Helical" evidence="5">
    <location>
        <begin position="111"/>
        <end position="132"/>
    </location>
</feature>
<protein>
    <submittedName>
        <fullName evidence="7">Efflux pump antibiotic resistance protein</fullName>
    </submittedName>
</protein>
<evidence type="ECO:0000256" key="3">
    <source>
        <dbReference type="ARBA" id="ARBA00022989"/>
    </source>
</evidence>
<dbReference type="GO" id="GO:0022857">
    <property type="term" value="F:transmembrane transporter activity"/>
    <property type="evidence" value="ECO:0007669"/>
    <property type="project" value="InterPro"/>
</dbReference>
<dbReference type="GeneID" id="25316270"/>
<dbReference type="SUPFAM" id="SSF103473">
    <property type="entry name" value="MFS general substrate transporter"/>
    <property type="match status" value="1"/>
</dbReference>
<reference evidence="7 8" key="1">
    <citation type="submission" date="2015-04" db="EMBL/GenBank/DDBJ databases">
        <authorList>
            <person name="Heijne W.H."/>
            <person name="Fedorova N.D."/>
            <person name="Nierman W.C."/>
            <person name="Vollebregt A.W."/>
            <person name="Zhao Z."/>
            <person name="Wu L."/>
            <person name="Kumar M."/>
            <person name="Stam H."/>
            <person name="van den Berg M.A."/>
            <person name="Pel H.J."/>
        </authorList>
    </citation>
    <scope>NUCLEOTIDE SEQUENCE [LARGE SCALE GENOMIC DNA]</scope>
    <source>
        <strain evidence="7 8">CBS 393.64</strain>
    </source>
</reference>
<evidence type="ECO:0000256" key="4">
    <source>
        <dbReference type="ARBA" id="ARBA00023136"/>
    </source>
</evidence>
<dbReference type="OrthoDB" id="10021397at2759"/>
<feature type="transmembrane region" description="Helical" evidence="5">
    <location>
        <begin position="371"/>
        <end position="390"/>
    </location>
</feature>
<feature type="transmembrane region" description="Helical" evidence="5">
    <location>
        <begin position="175"/>
        <end position="193"/>
    </location>
</feature>
<dbReference type="Proteomes" id="UP000053958">
    <property type="component" value="Unassembled WGS sequence"/>
</dbReference>
<dbReference type="InterPro" id="IPR005829">
    <property type="entry name" value="Sugar_transporter_CS"/>
</dbReference>
<organism evidence="7 8">
    <name type="scientific">Rasamsonia emersonii (strain ATCC 16479 / CBS 393.64 / IMI 116815)</name>
    <dbReference type="NCBI Taxonomy" id="1408163"/>
    <lineage>
        <taxon>Eukaryota</taxon>
        <taxon>Fungi</taxon>
        <taxon>Dikarya</taxon>
        <taxon>Ascomycota</taxon>
        <taxon>Pezizomycotina</taxon>
        <taxon>Eurotiomycetes</taxon>
        <taxon>Eurotiomycetidae</taxon>
        <taxon>Eurotiales</taxon>
        <taxon>Trichocomaceae</taxon>
        <taxon>Rasamsonia</taxon>
    </lineage>
</organism>
<feature type="transmembrane region" description="Helical" evidence="5">
    <location>
        <begin position="43"/>
        <end position="64"/>
    </location>
</feature>
<name>A0A0F4YW06_RASE3</name>
<dbReference type="Pfam" id="PF07690">
    <property type="entry name" value="MFS_1"/>
    <property type="match status" value="1"/>
</dbReference>
<dbReference type="InterPro" id="IPR011701">
    <property type="entry name" value="MFS"/>
</dbReference>
<comment type="caution">
    <text evidence="7">The sequence shown here is derived from an EMBL/GenBank/DDBJ whole genome shotgun (WGS) entry which is preliminary data.</text>
</comment>
<keyword evidence="8" id="KW-1185">Reference proteome</keyword>
<evidence type="ECO:0000256" key="1">
    <source>
        <dbReference type="ARBA" id="ARBA00004141"/>
    </source>
</evidence>
<evidence type="ECO:0000313" key="8">
    <source>
        <dbReference type="Proteomes" id="UP000053958"/>
    </source>
</evidence>
<feature type="transmembrane region" description="Helical" evidence="5">
    <location>
        <begin position="144"/>
        <end position="163"/>
    </location>
</feature>
<sequence>MAQLDSRTEPKITALDDAEARVLSSDASATASDDTWKAGRAEILTVICLSIVSLIVALDSTILVPVLPTLAVALNGSAIETFWAGTSFLLASSTFQPFIGALSDVFGRRELLLLSIFLFALGTLVACLSHGFAQFLAGRTIQGVGGGGITTLVLVICTDIIPLRQRPKFTSFMQISWALGTVSEPLIGAAFAEYVSWRWIFYINFPLCGIGGLMAFLVIRFQERHRSWATKFSEVDWTGGILFISSTTAFLLGITWGGVQYAWSSYQTLLPLLLGIVGVVATLFWEVRYAKNPFIRKTLFNNLSNLSSYICALLLGLLLYAELFYIAFYLLSVKGLSPMMAGVYFTPITAGLIPASMAVGIAISRLGRFRWAIWSAWAVNLLGAGLLIILDVETKRYAMILIFLVVGIGTGPLVTSLNFGIQANTKVEDVAYASALFAFLRSVGMCLGVAIGGTIFQNELSRELRKAGLPSQISQDAEGYVATLNRLPSNSPFRLQVLQAYASSFRTLFIVLTAICAASGIISIFISHNSLDKALGSEHVLQRKRSAAES</sequence>
<evidence type="ECO:0000259" key="6">
    <source>
        <dbReference type="PROSITE" id="PS50850"/>
    </source>
</evidence>
<dbReference type="InterPro" id="IPR020846">
    <property type="entry name" value="MFS_dom"/>
</dbReference>
<feature type="transmembrane region" description="Helical" evidence="5">
    <location>
        <begin position="505"/>
        <end position="526"/>
    </location>
</feature>
<feature type="domain" description="Major facilitator superfamily (MFS) profile" evidence="6">
    <location>
        <begin position="45"/>
        <end position="531"/>
    </location>
</feature>
<dbReference type="PANTHER" id="PTHR23501:SF94">
    <property type="entry name" value="MAJOR FACILITATOR SUPERFAMILY (MFS) PROFILE DOMAIN-CONTAINING PROTEIN"/>
    <property type="match status" value="1"/>
</dbReference>
<keyword evidence="4 5" id="KW-0472">Membrane</keyword>
<dbReference type="PROSITE" id="PS50850">
    <property type="entry name" value="MFS"/>
    <property type="match status" value="1"/>
</dbReference>
<dbReference type="Gene3D" id="1.20.1250.20">
    <property type="entry name" value="MFS general substrate transporter like domains"/>
    <property type="match status" value="1"/>
</dbReference>
<dbReference type="Gene3D" id="1.20.1720.10">
    <property type="entry name" value="Multidrug resistance protein D"/>
    <property type="match status" value="1"/>
</dbReference>